<dbReference type="RefSeq" id="XP_030751100.1">
    <property type="nucleotide sequence ID" value="XM_030895240.1"/>
</dbReference>
<dbReference type="InterPro" id="IPR012677">
    <property type="entry name" value="Nucleotide-bd_a/b_plait_sf"/>
</dbReference>
<dbReference type="Proteomes" id="UP000504635">
    <property type="component" value="Unplaced"/>
</dbReference>
<dbReference type="GeneID" id="115878678"/>
<dbReference type="PROSITE" id="PS50961">
    <property type="entry name" value="HTH_LA"/>
    <property type="match status" value="1"/>
</dbReference>
<dbReference type="CDD" id="cd12291">
    <property type="entry name" value="RRM1_La"/>
    <property type="match status" value="1"/>
</dbReference>
<accession>A0A6J2XJJ8</accession>
<dbReference type="SMART" id="SM00715">
    <property type="entry name" value="LA"/>
    <property type="match status" value="1"/>
</dbReference>
<evidence type="ECO:0000256" key="2">
    <source>
        <dbReference type="ARBA" id="ARBA00022884"/>
    </source>
</evidence>
<protein>
    <submittedName>
        <fullName evidence="9">La protein homolog</fullName>
    </submittedName>
</protein>
<dbReference type="PRINTS" id="PR00302">
    <property type="entry name" value="LUPUSLA"/>
</dbReference>
<dbReference type="PANTHER" id="PTHR22792:SF166">
    <property type="entry name" value="LUPUS LA PROTEIN HOMOLOG"/>
    <property type="match status" value="1"/>
</dbReference>
<dbReference type="SUPFAM" id="SSF46785">
    <property type="entry name" value="Winged helix' DNA-binding domain"/>
    <property type="match status" value="1"/>
</dbReference>
<feature type="domain" description="HTH La-type RNA-binding" evidence="6">
    <location>
        <begin position="1"/>
        <end position="91"/>
    </location>
</feature>
<dbReference type="Pfam" id="PF05383">
    <property type="entry name" value="La"/>
    <property type="match status" value="1"/>
</dbReference>
<name>A0A6J2XJJ8_SITOR</name>
<dbReference type="Gene3D" id="1.10.10.10">
    <property type="entry name" value="Winged helix-like DNA-binding domain superfamily/Winged helix DNA-binding domain"/>
    <property type="match status" value="1"/>
</dbReference>
<dbReference type="Pfam" id="PF00076">
    <property type="entry name" value="RRM_1"/>
    <property type="match status" value="1"/>
</dbReference>
<dbReference type="PANTHER" id="PTHR22792">
    <property type="entry name" value="LUPUS LA PROTEIN-RELATED"/>
    <property type="match status" value="1"/>
</dbReference>
<feature type="region of interest" description="Disordered" evidence="5">
    <location>
        <begin position="299"/>
        <end position="344"/>
    </location>
</feature>
<dbReference type="InterPro" id="IPR006630">
    <property type="entry name" value="La_HTH"/>
</dbReference>
<dbReference type="InterPro" id="IPR035979">
    <property type="entry name" value="RBD_domain_sf"/>
</dbReference>
<dbReference type="GO" id="GO:0008033">
    <property type="term" value="P:tRNA processing"/>
    <property type="evidence" value="ECO:0007669"/>
    <property type="project" value="TreeGrafter"/>
</dbReference>
<dbReference type="InterPro" id="IPR000504">
    <property type="entry name" value="RRM_dom"/>
</dbReference>
<evidence type="ECO:0000259" key="7">
    <source>
        <dbReference type="PROSITE" id="PS51939"/>
    </source>
</evidence>
<dbReference type="InterPro" id="IPR002344">
    <property type="entry name" value="Lupus_La"/>
</dbReference>
<dbReference type="SMART" id="SM00360">
    <property type="entry name" value="RRM"/>
    <property type="match status" value="1"/>
</dbReference>
<dbReference type="GO" id="GO:0003729">
    <property type="term" value="F:mRNA binding"/>
    <property type="evidence" value="ECO:0007669"/>
    <property type="project" value="TreeGrafter"/>
</dbReference>
<evidence type="ECO:0000256" key="1">
    <source>
        <dbReference type="ARBA" id="ARBA00004123"/>
    </source>
</evidence>
<dbReference type="PROSITE" id="PS51939">
    <property type="entry name" value="XRRM"/>
    <property type="match status" value="1"/>
</dbReference>
<dbReference type="GO" id="GO:0005634">
    <property type="term" value="C:nucleus"/>
    <property type="evidence" value="ECO:0007669"/>
    <property type="project" value="UniProtKB-SubCell"/>
</dbReference>
<comment type="subcellular location">
    <subcellularLocation>
        <location evidence="1">Nucleus</location>
    </subcellularLocation>
</comment>
<dbReference type="InterPro" id="IPR045180">
    <property type="entry name" value="La_dom_prot"/>
</dbReference>
<evidence type="ECO:0000256" key="5">
    <source>
        <dbReference type="SAM" id="MobiDB-lite"/>
    </source>
</evidence>
<dbReference type="InterPro" id="IPR036388">
    <property type="entry name" value="WH-like_DNA-bd_sf"/>
</dbReference>
<dbReference type="GO" id="GO:0010494">
    <property type="term" value="C:cytoplasmic stress granule"/>
    <property type="evidence" value="ECO:0007669"/>
    <property type="project" value="TreeGrafter"/>
</dbReference>
<feature type="domain" description="XRRM" evidence="7">
    <location>
        <begin position="211"/>
        <end position="339"/>
    </location>
</feature>
<dbReference type="GO" id="GO:1990904">
    <property type="term" value="C:ribonucleoprotein complex"/>
    <property type="evidence" value="ECO:0007669"/>
    <property type="project" value="UniProtKB-UniRule"/>
</dbReference>
<keyword evidence="8" id="KW-1185">Reference proteome</keyword>
<dbReference type="Gene3D" id="3.30.70.330">
    <property type="match status" value="2"/>
</dbReference>
<sequence length="344" mass="40117">MANDLEQKIIKQIEYYFGDINLPRDKFLQEQIKEDDGWVPIEVMLKFNRLASISNDAKVIAEAVEKSENKIVVLNEDKSKVRRNPEKPLPENNEEFIKTLRERSAYAKGFPLDETLDNIIAFLEPYGPLESVIRRTQKEHQFKGSCFIVFKELEACKKFVELESLKYKETELIRKMQNVYYEEKKKIIQEKKKEQSDRKEAIVKEQATKLEFPLGATAHFASLTENMQLSREEIKAKVKEVNEDIEVVYIDFQKGDQEGFIRFAKENNAADFVKGLGENGELEIGDEVKLKLRVLEGEEEEKHLKKTSEEIVKRRQHMKQNKGGQKRKGNYKHGGRNSKSVKKE</sequence>
<evidence type="ECO:0000256" key="4">
    <source>
        <dbReference type="PROSITE-ProRule" id="PRU00332"/>
    </source>
</evidence>
<dbReference type="OrthoDB" id="439993at2759"/>
<dbReference type="GO" id="GO:0045727">
    <property type="term" value="P:positive regulation of translation"/>
    <property type="evidence" value="ECO:0007669"/>
    <property type="project" value="TreeGrafter"/>
</dbReference>
<organism evidence="8 9">
    <name type="scientific">Sitophilus oryzae</name>
    <name type="common">Rice weevil</name>
    <name type="synonym">Curculio oryzae</name>
    <dbReference type="NCBI Taxonomy" id="7048"/>
    <lineage>
        <taxon>Eukaryota</taxon>
        <taxon>Metazoa</taxon>
        <taxon>Ecdysozoa</taxon>
        <taxon>Arthropoda</taxon>
        <taxon>Hexapoda</taxon>
        <taxon>Insecta</taxon>
        <taxon>Pterygota</taxon>
        <taxon>Neoptera</taxon>
        <taxon>Endopterygota</taxon>
        <taxon>Coleoptera</taxon>
        <taxon>Polyphaga</taxon>
        <taxon>Cucujiformia</taxon>
        <taxon>Curculionidae</taxon>
        <taxon>Dryophthorinae</taxon>
        <taxon>Sitophilus</taxon>
    </lineage>
</organism>
<dbReference type="AlphaFoldDB" id="A0A6J2XJJ8"/>
<feature type="compositionally biased region" description="Basic and acidic residues" evidence="5">
    <location>
        <begin position="299"/>
        <end position="313"/>
    </location>
</feature>
<dbReference type="FunCoup" id="A0A6J2XJJ8">
    <property type="interactions" value="2631"/>
</dbReference>
<dbReference type="SUPFAM" id="SSF54928">
    <property type="entry name" value="RNA-binding domain, RBD"/>
    <property type="match status" value="1"/>
</dbReference>
<dbReference type="KEGG" id="soy:115878678"/>
<keyword evidence="3" id="KW-0539">Nucleus</keyword>
<dbReference type="CDD" id="cd08028">
    <property type="entry name" value="LARP_3"/>
    <property type="match status" value="1"/>
</dbReference>
<gene>
    <name evidence="9" type="primary">LOC115878678</name>
</gene>
<dbReference type="GO" id="GO:0005829">
    <property type="term" value="C:cytosol"/>
    <property type="evidence" value="ECO:0007669"/>
    <property type="project" value="TreeGrafter"/>
</dbReference>
<dbReference type="InParanoid" id="A0A6J2XJJ8"/>
<reference evidence="9" key="1">
    <citation type="submission" date="2025-08" db="UniProtKB">
        <authorList>
            <consortium name="RefSeq"/>
        </authorList>
    </citation>
    <scope>IDENTIFICATION</scope>
    <source>
        <tissue evidence="9">Gonads</tissue>
    </source>
</reference>
<dbReference type="InterPro" id="IPR014886">
    <property type="entry name" value="La_xRRM"/>
</dbReference>
<evidence type="ECO:0000256" key="3">
    <source>
        <dbReference type="ARBA" id="ARBA00023242"/>
    </source>
</evidence>
<dbReference type="Pfam" id="PF08777">
    <property type="entry name" value="RRM_3"/>
    <property type="match status" value="1"/>
</dbReference>
<evidence type="ECO:0000313" key="8">
    <source>
        <dbReference type="Proteomes" id="UP000504635"/>
    </source>
</evidence>
<keyword evidence="2 4" id="KW-0694">RNA-binding</keyword>
<evidence type="ECO:0000313" key="9">
    <source>
        <dbReference type="RefSeq" id="XP_030751100.1"/>
    </source>
</evidence>
<dbReference type="InterPro" id="IPR036390">
    <property type="entry name" value="WH_DNA-bd_sf"/>
</dbReference>
<feature type="compositionally biased region" description="Basic residues" evidence="5">
    <location>
        <begin position="314"/>
        <end position="344"/>
    </location>
</feature>
<proteinExistence type="predicted"/>
<evidence type="ECO:0000259" key="6">
    <source>
        <dbReference type="PROSITE" id="PS50961"/>
    </source>
</evidence>